<sequence length="136" mass="15232">MEADALSQLSMGTIAHVKDSKKELVRDVHRLTQLGDLLVDSNEGGVIVKIGSESSLILDVKAMQDLDPIMVDLKKSVSEKAIEAFSPWGDGVLRYQVRLCIPNVDEIRKLTVLDILFTREQPRSTAIYRRSIGRIR</sequence>
<organism evidence="1 2">
    <name type="scientific">Solanum verrucosum</name>
    <dbReference type="NCBI Taxonomy" id="315347"/>
    <lineage>
        <taxon>Eukaryota</taxon>
        <taxon>Viridiplantae</taxon>
        <taxon>Streptophyta</taxon>
        <taxon>Embryophyta</taxon>
        <taxon>Tracheophyta</taxon>
        <taxon>Spermatophyta</taxon>
        <taxon>Magnoliopsida</taxon>
        <taxon>eudicotyledons</taxon>
        <taxon>Gunneridae</taxon>
        <taxon>Pentapetalae</taxon>
        <taxon>asterids</taxon>
        <taxon>lamiids</taxon>
        <taxon>Solanales</taxon>
        <taxon>Solanaceae</taxon>
        <taxon>Solanoideae</taxon>
        <taxon>Solaneae</taxon>
        <taxon>Solanum</taxon>
    </lineage>
</organism>
<dbReference type="AlphaFoldDB" id="A0AAF0Q0T2"/>
<dbReference type="EMBL" id="CP133613">
    <property type="protein sequence ID" value="WMV14358.1"/>
    <property type="molecule type" value="Genomic_DNA"/>
</dbReference>
<protein>
    <submittedName>
        <fullName evidence="1">Uncharacterized protein</fullName>
    </submittedName>
</protein>
<evidence type="ECO:0000313" key="1">
    <source>
        <dbReference type="EMBL" id="WMV14358.1"/>
    </source>
</evidence>
<name>A0AAF0Q0T2_SOLVR</name>
<accession>A0AAF0Q0T2</accession>
<keyword evidence="2" id="KW-1185">Reference proteome</keyword>
<reference evidence="1" key="1">
    <citation type="submission" date="2023-08" db="EMBL/GenBank/DDBJ databases">
        <title>A de novo genome assembly of Solanum verrucosum Schlechtendal, a Mexican diploid species geographically isolated from the other diploid A-genome species in potato relatives.</title>
        <authorList>
            <person name="Hosaka K."/>
        </authorList>
    </citation>
    <scope>NUCLEOTIDE SEQUENCE</scope>
    <source>
        <tissue evidence="1">Young leaves</tissue>
    </source>
</reference>
<dbReference type="Proteomes" id="UP001234989">
    <property type="component" value="Chromosome 2"/>
</dbReference>
<gene>
    <name evidence="1" type="ORF">MTR67_007743</name>
</gene>
<evidence type="ECO:0000313" key="2">
    <source>
        <dbReference type="Proteomes" id="UP001234989"/>
    </source>
</evidence>
<proteinExistence type="predicted"/>